<feature type="signal peptide" evidence="2">
    <location>
        <begin position="1"/>
        <end position="33"/>
    </location>
</feature>
<dbReference type="OrthoDB" id="6080407at2"/>
<evidence type="ECO:0000313" key="3">
    <source>
        <dbReference type="EMBL" id="ABD82928.1"/>
    </source>
</evidence>
<dbReference type="RefSeq" id="WP_011470143.1">
    <property type="nucleotide sequence ID" value="NC_007912.1"/>
</dbReference>
<dbReference type="Proteomes" id="UP000001947">
    <property type="component" value="Chromosome"/>
</dbReference>
<name>Q21EF1_SACD2</name>
<keyword evidence="1" id="KW-0175">Coiled coil</keyword>
<keyword evidence="4" id="KW-1185">Reference proteome</keyword>
<dbReference type="eggNOG" id="COG2433">
    <property type="taxonomic scope" value="Bacteria"/>
</dbReference>
<organism evidence="3 4">
    <name type="scientific">Saccharophagus degradans (strain 2-40 / ATCC 43961 / DSM 17024)</name>
    <dbReference type="NCBI Taxonomy" id="203122"/>
    <lineage>
        <taxon>Bacteria</taxon>
        <taxon>Pseudomonadati</taxon>
        <taxon>Pseudomonadota</taxon>
        <taxon>Gammaproteobacteria</taxon>
        <taxon>Cellvibrionales</taxon>
        <taxon>Cellvibrionaceae</taxon>
        <taxon>Saccharophagus</taxon>
    </lineage>
</organism>
<dbReference type="KEGG" id="sde:Sde_3673"/>
<dbReference type="GeneID" id="98615283"/>
<feature type="coiled-coil region" evidence="1">
    <location>
        <begin position="91"/>
        <end position="153"/>
    </location>
</feature>
<protein>
    <recommendedName>
        <fullName evidence="5">DUF4124 domain-containing protein</fullName>
    </recommendedName>
</protein>
<dbReference type="HOGENOM" id="CLU_094869_2_1_6"/>
<dbReference type="EMBL" id="CP000282">
    <property type="protein sequence ID" value="ABD82928.1"/>
    <property type="molecule type" value="Genomic_DNA"/>
</dbReference>
<evidence type="ECO:0000313" key="4">
    <source>
        <dbReference type="Proteomes" id="UP000001947"/>
    </source>
</evidence>
<evidence type="ECO:0008006" key="5">
    <source>
        <dbReference type="Google" id="ProtNLM"/>
    </source>
</evidence>
<sequence>MILTPKRTRHTRRQILVGLAFASALLASTQSFAAQKLLYRYVNEQGVKVLNHIIPPKYAQNGYEVINESGQVVRVVPPAPTEDEIAAANARRALQEEYKVLRRRYSNIEEIEEAKQRQLESVETSIAILRGNVSNLTGQIENHMSKAAAAERAGREVPAHVLTDLANSRAELTITEELMTIRQEERDKIVQKYDADIMTFVKGQSLEGQQLRNAQN</sequence>
<evidence type="ECO:0000256" key="2">
    <source>
        <dbReference type="SAM" id="SignalP"/>
    </source>
</evidence>
<reference evidence="3 4" key="1">
    <citation type="journal article" date="2008" name="PLoS Genet.">
        <title>Complete genome sequence of the complex carbohydrate-degrading marine bacterium, Saccharophagus degradans strain 2-40 T.</title>
        <authorList>
            <person name="Weiner R.M."/>
            <person name="Taylor L.E.II."/>
            <person name="Henrissat B."/>
            <person name="Hauser L."/>
            <person name="Land M."/>
            <person name="Coutinho P.M."/>
            <person name="Rancurel C."/>
            <person name="Saunders E.H."/>
            <person name="Longmire A.G."/>
            <person name="Zhang H."/>
            <person name="Bayer E.A."/>
            <person name="Gilbert H.J."/>
            <person name="Larimer F."/>
            <person name="Zhulin I.B."/>
            <person name="Ekborg N.A."/>
            <person name="Lamed R."/>
            <person name="Richardson P.M."/>
            <person name="Borovok I."/>
            <person name="Hutcheson S."/>
        </authorList>
    </citation>
    <scope>NUCLEOTIDE SEQUENCE [LARGE SCALE GENOMIC DNA]</scope>
    <source>
        <strain evidence="4">2-40 / ATCC 43961 / DSM 17024</strain>
    </source>
</reference>
<dbReference type="STRING" id="203122.Sde_3673"/>
<gene>
    <name evidence="3" type="ordered locus">Sde_3673</name>
</gene>
<keyword evidence="2" id="KW-0732">Signal</keyword>
<feature type="chain" id="PRO_5004199908" description="DUF4124 domain-containing protein" evidence="2">
    <location>
        <begin position="34"/>
        <end position="216"/>
    </location>
</feature>
<dbReference type="AlphaFoldDB" id="Q21EF1"/>
<proteinExistence type="predicted"/>
<accession>Q21EF1</accession>
<evidence type="ECO:0000256" key="1">
    <source>
        <dbReference type="SAM" id="Coils"/>
    </source>
</evidence>